<accession>A0AA88IMC0</accession>
<reference evidence="1" key="1">
    <citation type="submission" date="2023-08" db="EMBL/GenBank/DDBJ databases">
        <title>Pelteobagrus vachellii genome.</title>
        <authorList>
            <person name="Liu H."/>
        </authorList>
    </citation>
    <scope>NUCLEOTIDE SEQUENCE</scope>
    <source>
        <strain evidence="1">PRFRI_2022a</strain>
        <tissue evidence="1">Muscle</tissue>
    </source>
</reference>
<keyword evidence="2" id="KW-1185">Reference proteome</keyword>
<gene>
    <name evidence="1" type="ORF">Q7C36_022907</name>
</gene>
<sequence length="73" mass="8552">MNGAWLQPIRGRAGMLRGQLSSFVPAHYRKIMAAIRIAAVSESPYRRPDKRVNFDRKLKIRHEKRLKRFTSTD</sequence>
<name>A0AA88IMC0_TACVA</name>
<comment type="caution">
    <text evidence="1">The sequence shown here is derived from an EMBL/GenBank/DDBJ whole genome shotgun (WGS) entry which is preliminary data.</text>
</comment>
<dbReference type="AlphaFoldDB" id="A0AA88IMC0"/>
<evidence type="ECO:0000313" key="1">
    <source>
        <dbReference type="EMBL" id="KAK2816636.1"/>
    </source>
</evidence>
<proteinExistence type="predicted"/>
<dbReference type="EMBL" id="JAVHJS010000025">
    <property type="protein sequence ID" value="KAK2816636.1"/>
    <property type="molecule type" value="Genomic_DNA"/>
</dbReference>
<dbReference type="Proteomes" id="UP001187315">
    <property type="component" value="Unassembled WGS sequence"/>
</dbReference>
<protein>
    <submittedName>
        <fullName evidence="1">Uncharacterized protein</fullName>
    </submittedName>
</protein>
<evidence type="ECO:0000313" key="2">
    <source>
        <dbReference type="Proteomes" id="UP001187315"/>
    </source>
</evidence>
<organism evidence="1 2">
    <name type="scientific">Tachysurus vachellii</name>
    <name type="common">Darkbarbel catfish</name>
    <name type="synonym">Pelteobagrus vachellii</name>
    <dbReference type="NCBI Taxonomy" id="175792"/>
    <lineage>
        <taxon>Eukaryota</taxon>
        <taxon>Metazoa</taxon>
        <taxon>Chordata</taxon>
        <taxon>Craniata</taxon>
        <taxon>Vertebrata</taxon>
        <taxon>Euteleostomi</taxon>
        <taxon>Actinopterygii</taxon>
        <taxon>Neopterygii</taxon>
        <taxon>Teleostei</taxon>
        <taxon>Ostariophysi</taxon>
        <taxon>Siluriformes</taxon>
        <taxon>Bagridae</taxon>
        <taxon>Tachysurus</taxon>
    </lineage>
</organism>